<dbReference type="InterPro" id="IPR012810">
    <property type="entry name" value="TreS/a-amylase_N"/>
</dbReference>
<sequence length="1100" mass="125272">MNIMSSIDAAESRNATEADALWYKDAIIYQLHVKAFADRNNDGIGDFAGLTEKLDYLQELGVTALWLMPFYPSPGRDDGYDIADYGSISPDYGTMKDFRRFIVEAKKRNLRVITELVINHTSDQHHWFKRARRSAKGSSARDWYVWSDSDQKYAGTRIIFTDTEKSNWAWDSEAKAYYWHRFFSHQPDLNYDNPRVVTAVIQVMKRWLDAGVDGFRLDAIPYLCERDGTNNENLPETHAVIKKLRAELDAYAKGKVLLAEANQWPEDVQQYFGDGDECHMAYHFPLMPRIYMAIAQEDRFPIADILRQTPDIPANCQWAMFLRNHDELTLEMVTDVERDYLWSTYANDPRARINVGIRRRLAPLMDNDRRKIELMNSLLLSFPGTPIIYYGDEIGMGDNIYLGDRNGVRTPMQWTPDRNGGFSRADPARLYAPMIMDPVYGYEAVNVEAQSRSLSSLLSATKRLISVRKSTLAFGRGSMSFIRPANRSVLAYVRQYEDEVILCVANLSRSAQATELDLSAWKDRVPQEMLGRTKFPAIGELPYMITLAPYGFYWFRLHESNANEHVAPPSVVPEFETLVVPLGSSWMTLGRTRGVFERDVLPAHLARTRWYPERSVRAIHPRLISAVPFCIEGDNRPWLVFFEATQRGVPSRYVLPMQVDWVRFDRERYNPRAFAAVRQGAREGTLLDVATDPGFVALLLHCLRTSLVVNENGVRLSYLPTARFAELPDTPPQHIRAVETEQSNSTALVDNDYVVKLYRKQENGLNPEIEIGRFLTEVAGFANTPALLGSVEYFDGETTSAVAVVHAFVGNQGDGWTVTAAYLDRYVDEQRLLAKAEQPSESTEQIPYLRYMAQTGKRLAELHLALAGRDDIAAFAPEPITSEQIDAWIAEVGQYAERVIEDLGQRREQLREADRSLIDRLIGLREQIAPRLASLFPRTSAGMSIRHHGDFHLGQMLIVKEDIFIIDFEGEPRRSLQERRRKAPAARDVAGLLRSIDYSAIAALERALKTAPEEHSKLASALESWRARASEALLAAYREAMVDMRLWPSDSLAADGILDFFLLEKALYEIEYELAHRPDWLRVPLAGVVRILTPRTEETP</sequence>
<gene>
    <name evidence="9" type="ordered locus">RPE_3717</name>
</gene>
<dbReference type="InterPro" id="IPR013780">
    <property type="entry name" value="Glyco_hydro_b"/>
</dbReference>
<dbReference type="CDD" id="cd11334">
    <property type="entry name" value="AmyAc_TreS"/>
    <property type="match status" value="1"/>
</dbReference>
<proteinExistence type="inferred from homology"/>
<reference evidence="9" key="1">
    <citation type="submission" date="2006-09" db="EMBL/GenBank/DDBJ databases">
        <title>Complete sequence of Rhodopseudomonas palustris BisA53.</title>
        <authorList>
            <consortium name="US DOE Joint Genome Institute"/>
            <person name="Copeland A."/>
            <person name="Lucas S."/>
            <person name="Lapidus A."/>
            <person name="Barry K."/>
            <person name="Detter J.C."/>
            <person name="Glavina del Rio T."/>
            <person name="Hammon N."/>
            <person name="Israni S."/>
            <person name="Dalin E."/>
            <person name="Tice H."/>
            <person name="Pitluck S."/>
            <person name="Chain P."/>
            <person name="Malfatti S."/>
            <person name="Shin M."/>
            <person name="Vergez L."/>
            <person name="Schmutz J."/>
            <person name="Larimer F."/>
            <person name="Land M."/>
            <person name="Hauser L."/>
            <person name="Pelletier D.A."/>
            <person name="Kyrpides N."/>
            <person name="Kim E."/>
            <person name="Harwood C.S."/>
            <person name="Oda Y."/>
            <person name="Richardson P."/>
        </authorList>
    </citation>
    <scope>NUCLEOTIDE SEQUENCE [LARGE SCALE GENOMIC DNA]</scope>
    <source>
        <strain evidence="9">BisA53</strain>
    </source>
</reference>
<evidence type="ECO:0000256" key="5">
    <source>
        <dbReference type="ARBA" id="ARBA00022837"/>
    </source>
</evidence>
<evidence type="ECO:0000256" key="4">
    <source>
        <dbReference type="ARBA" id="ARBA00022723"/>
    </source>
</evidence>
<protein>
    <recommendedName>
        <fullName evidence="3">maltose alpha-D-glucosyltransferase</fullName>
        <ecNumber evidence="3">5.4.99.16</ecNumber>
    </recommendedName>
    <alternativeName>
        <fullName evidence="7">Maltose alpha-D-glucosyltransferase</fullName>
    </alternativeName>
</protein>
<keyword evidence="4" id="KW-0479">Metal-binding</keyword>
<comment type="catalytic activity">
    <reaction evidence="1">
        <text>D-maltose = alpha,alpha-trehalose</text>
        <dbReference type="Rhea" id="RHEA:15145"/>
        <dbReference type="ChEBI" id="CHEBI:16551"/>
        <dbReference type="ChEBI" id="CHEBI:17306"/>
        <dbReference type="EC" id="5.4.99.16"/>
    </reaction>
</comment>
<dbReference type="SUPFAM" id="SSF51445">
    <property type="entry name" value="(Trans)glycosidases"/>
    <property type="match status" value="1"/>
</dbReference>
<comment type="similarity">
    <text evidence="2">Belongs to the glycosyl hydrolase 13 family. TreS subfamily.</text>
</comment>
<evidence type="ECO:0000256" key="6">
    <source>
        <dbReference type="ARBA" id="ARBA00023235"/>
    </source>
</evidence>
<dbReference type="AlphaFoldDB" id="Q07K88"/>
<evidence type="ECO:0000256" key="7">
    <source>
        <dbReference type="ARBA" id="ARBA00031378"/>
    </source>
</evidence>
<dbReference type="Pfam" id="PF00128">
    <property type="entry name" value="Alpha-amylase"/>
    <property type="match status" value="1"/>
</dbReference>
<dbReference type="SUPFAM" id="SSF51011">
    <property type="entry name" value="Glycosyl hydrolase domain"/>
    <property type="match status" value="1"/>
</dbReference>
<dbReference type="GO" id="GO:0047471">
    <property type="term" value="F:maltose alpha-D-glucosyltransferase activity"/>
    <property type="evidence" value="ECO:0007669"/>
    <property type="project" value="UniProtKB-EC"/>
</dbReference>
<dbReference type="NCBIfam" id="TIGR02457">
    <property type="entry name" value="TreS_Cterm"/>
    <property type="match status" value="1"/>
</dbReference>
<dbReference type="PANTHER" id="PTHR10357:SF219">
    <property type="entry name" value="MALTOSE ALPHA-D-GLUCOSYLTRANSFERASE"/>
    <property type="match status" value="1"/>
</dbReference>
<keyword evidence="5" id="KW-0106">Calcium</keyword>
<dbReference type="Gene3D" id="3.20.20.80">
    <property type="entry name" value="Glycosidases"/>
    <property type="match status" value="1"/>
</dbReference>
<dbReference type="GO" id="GO:0046872">
    <property type="term" value="F:metal ion binding"/>
    <property type="evidence" value="ECO:0007669"/>
    <property type="project" value="UniProtKB-KW"/>
</dbReference>
<dbReference type="NCBIfam" id="TIGR02456">
    <property type="entry name" value="treS_nterm"/>
    <property type="match status" value="1"/>
</dbReference>
<dbReference type="InterPro" id="IPR011009">
    <property type="entry name" value="Kinase-like_dom_sf"/>
</dbReference>
<dbReference type="GO" id="GO:0005975">
    <property type="term" value="P:carbohydrate metabolic process"/>
    <property type="evidence" value="ECO:0007669"/>
    <property type="project" value="InterPro"/>
</dbReference>
<dbReference type="KEGG" id="rpe:RPE_3717"/>
<dbReference type="InterPro" id="IPR012811">
    <property type="entry name" value="TreS_maltokin_C_dom"/>
</dbReference>
<dbReference type="Gene3D" id="3.90.400.10">
    <property type="entry name" value="Oligo-1,6-glucosidase, Domain 2"/>
    <property type="match status" value="1"/>
</dbReference>
<dbReference type="eggNOG" id="COG0366">
    <property type="taxonomic scope" value="Bacteria"/>
</dbReference>
<evidence type="ECO:0000259" key="8">
    <source>
        <dbReference type="SMART" id="SM00642"/>
    </source>
</evidence>
<accession>Q07K88</accession>
<evidence type="ECO:0000256" key="3">
    <source>
        <dbReference type="ARBA" id="ARBA00012619"/>
    </source>
</evidence>
<dbReference type="InterPro" id="IPR017853">
    <property type="entry name" value="GH"/>
</dbReference>
<dbReference type="Gene3D" id="3.90.1200.10">
    <property type="match status" value="1"/>
</dbReference>
<dbReference type="InterPro" id="IPR032091">
    <property type="entry name" value="Malt_amylase-like_C"/>
</dbReference>
<evidence type="ECO:0000313" key="9">
    <source>
        <dbReference type="EMBL" id="ABJ07646.1"/>
    </source>
</evidence>
<dbReference type="PANTHER" id="PTHR10357">
    <property type="entry name" value="ALPHA-AMYLASE FAMILY MEMBER"/>
    <property type="match status" value="1"/>
</dbReference>
<dbReference type="InterPro" id="IPR006047">
    <property type="entry name" value="GH13_cat_dom"/>
</dbReference>
<evidence type="ECO:0000256" key="2">
    <source>
        <dbReference type="ARBA" id="ARBA00005496"/>
    </source>
</evidence>
<organism evidence="9">
    <name type="scientific">Rhodopseudomonas palustris (strain BisA53)</name>
    <dbReference type="NCBI Taxonomy" id="316055"/>
    <lineage>
        <taxon>Bacteria</taxon>
        <taxon>Pseudomonadati</taxon>
        <taxon>Pseudomonadota</taxon>
        <taxon>Alphaproteobacteria</taxon>
        <taxon>Hyphomicrobiales</taxon>
        <taxon>Nitrobacteraceae</taxon>
        <taxon>Rhodopseudomonas</taxon>
    </lineage>
</organism>
<dbReference type="Gene3D" id="2.60.40.1180">
    <property type="entry name" value="Golgi alpha-mannosidase II"/>
    <property type="match status" value="1"/>
</dbReference>
<dbReference type="EC" id="5.4.99.16" evidence="3"/>
<dbReference type="FunFam" id="3.20.20.80:FF:000055">
    <property type="entry name" value="Trehalose synthase"/>
    <property type="match status" value="1"/>
</dbReference>
<name>Q07K88_RHOP5</name>
<dbReference type="CAZy" id="GH13">
    <property type="family name" value="Glycoside Hydrolase Family 13"/>
</dbReference>
<dbReference type="InterPro" id="IPR045857">
    <property type="entry name" value="O16G_dom_2"/>
</dbReference>
<feature type="domain" description="Glycosyl hydrolase family 13 catalytic" evidence="8">
    <location>
        <begin position="30"/>
        <end position="429"/>
    </location>
</feature>
<dbReference type="Pfam" id="PF16657">
    <property type="entry name" value="Malt_amylase_C"/>
    <property type="match status" value="1"/>
</dbReference>
<dbReference type="OrthoDB" id="9805159at2"/>
<dbReference type="SMART" id="SM00642">
    <property type="entry name" value="Aamy"/>
    <property type="match status" value="1"/>
</dbReference>
<evidence type="ECO:0000256" key="1">
    <source>
        <dbReference type="ARBA" id="ARBA00001595"/>
    </source>
</evidence>
<dbReference type="SUPFAM" id="SSF56112">
    <property type="entry name" value="Protein kinase-like (PK-like)"/>
    <property type="match status" value="1"/>
</dbReference>
<dbReference type="eggNOG" id="COG3281">
    <property type="taxonomic scope" value="Bacteria"/>
</dbReference>
<dbReference type="EMBL" id="CP000463">
    <property type="protein sequence ID" value="ABJ07646.1"/>
    <property type="molecule type" value="Genomic_DNA"/>
</dbReference>
<dbReference type="STRING" id="316055.RPE_3717"/>
<keyword evidence="6" id="KW-0413">Isomerase</keyword>
<dbReference type="HOGENOM" id="CLU_007635_1_2_5"/>